<evidence type="ECO:0000313" key="1">
    <source>
        <dbReference type="EMBL" id="MFE1355352.1"/>
    </source>
</evidence>
<comment type="caution">
    <text evidence="1">The sequence shown here is derived from an EMBL/GenBank/DDBJ whole genome shotgun (WGS) entry which is preliminary data.</text>
</comment>
<reference evidence="1 2" key="1">
    <citation type="submission" date="2024-09" db="EMBL/GenBank/DDBJ databases">
        <title>The Natural Products Discovery Center: Release of the First 8490 Sequenced Strains for Exploring Actinobacteria Biosynthetic Diversity.</title>
        <authorList>
            <person name="Kalkreuter E."/>
            <person name="Kautsar S.A."/>
            <person name="Yang D."/>
            <person name="Bader C.D."/>
            <person name="Teijaro C.N."/>
            <person name="Fluegel L."/>
            <person name="Davis C.M."/>
            <person name="Simpson J.R."/>
            <person name="Lauterbach L."/>
            <person name="Steele A.D."/>
            <person name="Gui C."/>
            <person name="Meng S."/>
            <person name="Li G."/>
            <person name="Viehrig K."/>
            <person name="Ye F."/>
            <person name="Su P."/>
            <person name="Kiefer A.F."/>
            <person name="Nichols A."/>
            <person name="Cepeda A.J."/>
            <person name="Yan W."/>
            <person name="Fan B."/>
            <person name="Jiang Y."/>
            <person name="Adhikari A."/>
            <person name="Zheng C.-J."/>
            <person name="Schuster L."/>
            <person name="Cowan T.M."/>
            <person name="Smanski M.J."/>
            <person name="Chevrette M.G."/>
            <person name="De Carvalho L.P.S."/>
            <person name="Shen B."/>
        </authorList>
    </citation>
    <scope>NUCLEOTIDE SEQUENCE [LARGE SCALE GENOMIC DNA]</scope>
    <source>
        <strain evidence="1 2">NPDC058753</strain>
    </source>
</reference>
<accession>A0ABW6GRG4</accession>
<sequence>MASLPVWYGCDWPSGRIVAELPSLSASGPLSRRLGTFTTLSLSLDLGAQSPGWVAATQEGRALLVACIDDVPMWAGVVLPRDRGSARTASLTATTPEGYLARRYTPDLAFTGSDLSSIAAGVLATVQPTVPCLDIASTPTGMVDDRIYRDSDDKTVSAALGELMALDGGPEWTIDPVWAPSRTGFRLTARIAPRIGSVSAMPTAVFDFPGPVTVYAEKSSYESGQGATVVRATGAGEGDTRAVSATLTSPLVAAGWPVYEYRWSPGSDITDSSVLDSHAAAALALLQSGASTWSLTASVAEAPALGSEWQLGDAVRLLVQPGTSFGHPDGADVTARCWAWELDPAAGTVAPILVEGT</sequence>
<protein>
    <recommendedName>
        <fullName evidence="3">Minor tail protein</fullName>
    </recommendedName>
</protein>
<dbReference type="EMBL" id="JBHYPX010000058">
    <property type="protein sequence ID" value="MFE1355352.1"/>
    <property type="molecule type" value="Genomic_DNA"/>
</dbReference>
<organism evidence="1 2">
    <name type="scientific">Kitasatospora phosalacinea</name>
    <dbReference type="NCBI Taxonomy" id="2065"/>
    <lineage>
        <taxon>Bacteria</taxon>
        <taxon>Bacillati</taxon>
        <taxon>Actinomycetota</taxon>
        <taxon>Actinomycetes</taxon>
        <taxon>Kitasatosporales</taxon>
        <taxon>Streptomycetaceae</taxon>
        <taxon>Kitasatospora</taxon>
    </lineage>
</organism>
<gene>
    <name evidence="1" type="ORF">ACFW6T_25500</name>
</gene>
<dbReference type="RefSeq" id="WP_380329292.1">
    <property type="nucleotide sequence ID" value="NZ_JBHYPW010000056.1"/>
</dbReference>
<name>A0ABW6GRG4_9ACTN</name>
<proteinExistence type="predicted"/>
<evidence type="ECO:0008006" key="3">
    <source>
        <dbReference type="Google" id="ProtNLM"/>
    </source>
</evidence>
<evidence type="ECO:0000313" key="2">
    <source>
        <dbReference type="Proteomes" id="UP001599542"/>
    </source>
</evidence>
<keyword evidence="2" id="KW-1185">Reference proteome</keyword>
<dbReference type="Proteomes" id="UP001599542">
    <property type="component" value="Unassembled WGS sequence"/>
</dbReference>